<reference evidence="1" key="2">
    <citation type="submission" date="2022-06" db="UniProtKB">
        <authorList>
            <consortium name="EnsemblMetazoa"/>
        </authorList>
    </citation>
    <scope>IDENTIFICATION</scope>
    <source>
        <strain evidence="1">PS312</strain>
    </source>
</reference>
<gene>
    <name evidence="1" type="primary">WBGene00283712</name>
</gene>
<keyword evidence="2" id="KW-1185">Reference proteome</keyword>
<organism evidence="1 2">
    <name type="scientific">Pristionchus pacificus</name>
    <name type="common">Parasitic nematode worm</name>
    <dbReference type="NCBI Taxonomy" id="54126"/>
    <lineage>
        <taxon>Eukaryota</taxon>
        <taxon>Metazoa</taxon>
        <taxon>Ecdysozoa</taxon>
        <taxon>Nematoda</taxon>
        <taxon>Chromadorea</taxon>
        <taxon>Rhabditida</taxon>
        <taxon>Rhabditina</taxon>
        <taxon>Diplogasteromorpha</taxon>
        <taxon>Diplogasteroidea</taxon>
        <taxon>Neodiplogasteridae</taxon>
        <taxon>Pristionchus</taxon>
    </lineage>
</organism>
<dbReference type="EnsemblMetazoa" id="PPA45343.1">
    <property type="protein sequence ID" value="PPA45343.1"/>
    <property type="gene ID" value="WBGene00283712"/>
</dbReference>
<sequence>MFTFTTSNTSLPVDSPPTPLMHMGSVRWDLRFNSVASEREMIDIIPPVSRSTCLVQYLRVKQLQLVSHEVVAVPECWSSFGIFVPPNLLLTAPSNTRFIIGDHIHYDLIPHCHGHMSKSYAFLGRTTP</sequence>
<reference evidence="2" key="1">
    <citation type="journal article" date="2008" name="Nat. Genet.">
        <title>The Pristionchus pacificus genome provides a unique perspective on nematode lifestyle and parasitism.</title>
        <authorList>
            <person name="Dieterich C."/>
            <person name="Clifton S.W."/>
            <person name="Schuster L.N."/>
            <person name="Chinwalla A."/>
            <person name="Delehaunty K."/>
            <person name="Dinkelacker I."/>
            <person name="Fulton L."/>
            <person name="Fulton R."/>
            <person name="Godfrey J."/>
            <person name="Minx P."/>
            <person name="Mitreva M."/>
            <person name="Roeseler W."/>
            <person name="Tian H."/>
            <person name="Witte H."/>
            <person name="Yang S.P."/>
            <person name="Wilson R.K."/>
            <person name="Sommer R.J."/>
        </authorList>
    </citation>
    <scope>NUCLEOTIDE SEQUENCE [LARGE SCALE GENOMIC DNA]</scope>
    <source>
        <strain evidence="2">PS312</strain>
    </source>
</reference>
<dbReference type="Proteomes" id="UP000005239">
    <property type="component" value="Unassembled WGS sequence"/>
</dbReference>
<protein>
    <submittedName>
        <fullName evidence="1">Uncharacterized protein</fullName>
    </submittedName>
</protein>
<dbReference type="AlphaFoldDB" id="A0A2A6B2M7"/>
<evidence type="ECO:0000313" key="2">
    <source>
        <dbReference type="Proteomes" id="UP000005239"/>
    </source>
</evidence>
<proteinExistence type="predicted"/>
<name>A0A2A6B2M7_PRIPA</name>
<accession>A0A2A6B2M7</accession>
<accession>A0A8R1V0R5</accession>
<evidence type="ECO:0000313" key="1">
    <source>
        <dbReference type="EnsemblMetazoa" id="PPA45343.1"/>
    </source>
</evidence>